<dbReference type="GO" id="GO:0016787">
    <property type="term" value="F:hydrolase activity"/>
    <property type="evidence" value="ECO:0007669"/>
    <property type="project" value="UniProtKB-KW"/>
</dbReference>
<dbReference type="PANTHER" id="PTHR48081">
    <property type="entry name" value="AB HYDROLASE SUPERFAMILY PROTEIN C4A8.06C"/>
    <property type="match status" value="1"/>
</dbReference>
<reference evidence="3 4" key="1">
    <citation type="submission" date="2020-08" db="EMBL/GenBank/DDBJ databases">
        <title>Genomic Encyclopedia of Type Strains, Phase III (KMG-III): the genomes of soil and plant-associated and newly described type strains.</title>
        <authorList>
            <person name="Whitman W."/>
        </authorList>
    </citation>
    <scope>NUCLEOTIDE SEQUENCE [LARGE SCALE GENOMIC DNA]</scope>
    <source>
        <strain evidence="3 4">CECT 3313</strain>
    </source>
</reference>
<dbReference type="InterPro" id="IPR029058">
    <property type="entry name" value="AB_hydrolase_fold"/>
</dbReference>
<comment type="caution">
    <text evidence="3">The sequence shown here is derived from an EMBL/GenBank/DDBJ whole genome shotgun (WGS) entry which is preliminary data.</text>
</comment>
<dbReference type="SUPFAM" id="SSF53474">
    <property type="entry name" value="alpha/beta-Hydrolases"/>
    <property type="match status" value="1"/>
</dbReference>
<name>A0A7W9PST6_9ACTN</name>
<dbReference type="Proteomes" id="UP000585836">
    <property type="component" value="Unassembled WGS sequence"/>
</dbReference>
<proteinExistence type="predicted"/>
<protein>
    <submittedName>
        <fullName evidence="3">Acetyl esterase/lipase</fullName>
    </submittedName>
</protein>
<evidence type="ECO:0000259" key="2">
    <source>
        <dbReference type="Pfam" id="PF07859"/>
    </source>
</evidence>
<dbReference type="EMBL" id="JACHJK010000003">
    <property type="protein sequence ID" value="MBB5926617.1"/>
    <property type="molecule type" value="Genomic_DNA"/>
</dbReference>
<dbReference type="InterPro" id="IPR013094">
    <property type="entry name" value="AB_hydrolase_3"/>
</dbReference>
<dbReference type="AlphaFoldDB" id="A0A7W9PST6"/>
<sequence>MGADQPWGASPVLEREAREFVRVHRCPAVLPGADPAPARAEVAPLVGGGGLADVDEEWLALPGRRGERIRVRVLRPAGAVGPLPVVLFLHGLGWMLTDATAHDGLVADLTLGADAAVVVPEYDRTPEVRYPVALEQVYAVARWVGAHGGACGLDGGRLAVAGVSAGANLAAALALLASRRGGPRLAHQVLVCPVTDARMDTASYREFGDGYFLGREAMGQFWRQYVPDATDRLASTACPARATDEELAGLPPALVVTAEADVLRDEGESYAARLRRARVPVVSMRYHGTVHGFVLFDELRDSPAGRAARTQVLDTLHTALHAWPV</sequence>
<evidence type="ECO:0000313" key="4">
    <source>
        <dbReference type="Proteomes" id="UP000585836"/>
    </source>
</evidence>
<accession>A0A7W9PST6</accession>
<keyword evidence="4" id="KW-1185">Reference proteome</keyword>
<dbReference type="Gene3D" id="3.40.50.1820">
    <property type="entry name" value="alpha/beta hydrolase"/>
    <property type="match status" value="1"/>
</dbReference>
<evidence type="ECO:0000256" key="1">
    <source>
        <dbReference type="ARBA" id="ARBA00022801"/>
    </source>
</evidence>
<dbReference type="RefSeq" id="WP_184963448.1">
    <property type="nucleotide sequence ID" value="NZ_JACHJK010000003.1"/>
</dbReference>
<organism evidence="3 4">
    <name type="scientific">Streptomyces echinatus</name>
    <dbReference type="NCBI Taxonomy" id="67293"/>
    <lineage>
        <taxon>Bacteria</taxon>
        <taxon>Bacillati</taxon>
        <taxon>Actinomycetota</taxon>
        <taxon>Actinomycetes</taxon>
        <taxon>Kitasatosporales</taxon>
        <taxon>Streptomycetaceae</taxon>
        <taxon>Streptomyces</taxon>
    </lineage>
</organism>
<gene>
    <name evidence="3" type="ORF">FHS34_002073</name>
</gene>
<dbReference type="InterPro" id="IPR050300">
    <property type="entry name" value="GDXG_lipolytic_enzyme"/>
</dbReference>
<dbReference type="PANTHER" id="PTHR48081:SF8">
    <property type="entry name" value="ALPHA_BETA HYDROLASE FOLD-3 DOMAIN-CONTAINING PROTEIN-RELATED"/>
    <property type="match status" value="1"/>
</dbReference>
<feature type="domain" description="Alpha/beta hydrolase fold-3" evidence="2">
    <location>
        <begin position="86"/>
        <end position="294"/>
    </location>
</feature>
<evidence type="ECO:0000313" key="3">
    <source>
        <dbReference type="EMBL" id="MBB5926617.1"/>
    </source>
</evidence>
<dbReference type="Pfam" id="PF07859">
    <property type="entry name" value="Abhydrolase_3"/>
    <property type="match status" value="1"/>
</dbReference>
<keyword evidence="1" id="KW-0378">Hydrolase</keyword>